<dbReference type="HOGENOM" id="CLU_679584_0_0_3"/>
<reference evidence="2 3" key="1">
    <citation type="journal article" date="2007" name="PLoS Genet.">
        <title>Patterns and implications of gene gain and loss in the evolution of Prochlorococcus.</title>
        <authorList>
            <person name="Kettler G.C."/>
            <person name="Martiny A.C."/>
            <person name="Huang K."/>
            <person name="Zucker J."/>
            <person name="Coleman M.L."/>
            <person name="Rodrigue S."/>
            <person name="Chen F."/>
            <person name="Lapidus A."/>
            <person name="Ferriera S."/>
            <person name="Johnson J."/>
            <person name="Steglich C."/>
            <person name="Church G.M."/>
            <person name="Richardson P."/>
            <person name="Chisholm S.W."/>
        </authorList>
    </citation>
    <scope>NUCLEOTIDE SEQUENCE [LARGE SCALE GENOMIC DNA]</scope>
    <source>
        <strain evidence="2 3">MIT 9303</strain>
    </source>
</reference>
<dbReference type="KEGG" id="pmf:P9303_16661"/>
<proteinExistence type="predicted"/>
<dbReference type="STRING" id="59922.P9303_16661"/>
<evidence type="ECO:0000313" key="2">
    <source>
        <dbReference type="EMBL" id="ABM78410.1"/>
    </source>
</evidence>
<sequence>MQRFEPDQQIASLKKQSQRLSLTLYHDLALYLQLLRRELLNVVRQALFLLITDQDQNRLSGLSDETRAAFQNQVEQLVSHCCSLLTVEQLMDLVRQMERERQRKSDQNRRELLLAFRSEQDSMQEAEGSIHLSLDPPLEHPDRLGSMLTFDDDPQNAGLNAGLAGTEDVDEPDLGKDEQVQLDSQELELASEDSEPIGGQKGDLDVLRSLFVMAGETMATENVLTSEFSDLQPGESALLNSGLDEEQVFLPVSPLELARWLESLDRALARRLRNLSHALNVEMLRAGIVNSLLPISLLDAVLNGQLESEPVASNLLRLRVPVSTNPMVLEGMEIICVLLRPSELEFDDPRLRRCRAQLKRHRLTLLKMVRQQRHWQRRAMAQEVKQQWWQSPSANPPTSPPKA</sequence>
<organism evidence="2 3">
    <name type="scientific">Prochlorococcus marinus (strain MIT 9303)</name>
    <dbReference type="NCBI Taxonomy" id="59922"/>
    <lineage>
        <taxon>Bacteria</taxon>
        <taxon>Bacillati</taxon>
        <taxon>Cyanobacteriota</taxon>
        <taxon>Cyanophyceae</taxon>
        <taxon>Synechococcales</taxon>
        <taxon>Prochlorococcaceae</taxon>
        <taxon>Prochlorococcus</taxon>
    </lineage>
</organism>
<dbReference type="BioCyc" id="PMAR59922:G1G80-1448-MONOMER"/>
<gene>
    <name evidence="2" type="ordered locus">P9303_16661</name>
</gene>
<feature type="region of interest" description="Disordered" evidence="1">
    <location>
        <begin position="125"/>
        <end position="174"/>
    </location>
</feature>
<protein>
    <submittedName>
        <fullName evidence="2">Uncharacterized protein</fullName>
    </submittedName>
</protein>
<dbReference type="RefSeq" id="WP_011826298.1">
    <property type="nucleotide sequence ID" value="NC_008820.1"/>
</dbReference>
<dbReference type="AlphaFoldDB" id="A2CAA0"/>
<dbReference type="EMBL" id="CP000554">
    <property type="protein sequence ID" value="ABM78410.1"/>
    <property type="molecule type" value="Genomic_DNA"/>
</dbReference>
<evidence type="ECO:0000313" key="3">
    <source>
        <dbReference type="Proteomes" id="UP000002274"/>
    </source>
</evidence>
<dbReference type="Proteomes" id="UP000002274">
    <property type="component" value="Chromosome"/>
</dbReference>
<evidence type="ECO:0000256" key="1">
    <source>
        <dbReference type="SAM" id="MobiDB-lite"/>
    </source>
</evidence>
<name>A2CAA0_PROM3</name>
<accession>A2CAA0</accession>